<keyword evidence="9" id="KW-1185">Reference proteome</keyword>
<dbReference type="GO" id="GO:0000139">
    <property type="term" value="C:Golgi membrane"/>
    <property type="evidence" value="ECO:0007669"/>
    <property type="project" value="TreeGrafter"/>
</dbReference>
<keyword evidence="6 7" id="KW-0472">Membrane</keyword>
<sequence>MLIDVSLALISDWATTLSLIFGGCCSTALTLEQITSSNPNSGSLITFAQFLGVTIHGLPKFVVFKPWPRLRPRRIAILPYLVQVALFYVVSLLNNAAFAYRIPMAVHIIFRSGGLVVNMVLGWLLRGRRYSLAQIASVLLVTAGVVLTTVSASKPKPGKAGQLTAATTSDHTMAYATGIGILTLALVLSGFLGMVQERTHAAYARNISSEDSTDGSAQPPAWQESMFYIHLLSMPMFYFLRDDLVSQFTTLNASPTTQLVIPSPSQVITAFTHDSNYTSKYLSTSPIGYPTPWSLPSGYIPLILNTLTQIICVAGVHRLTSRVSSLTVTLVLVVRKAVSLLISILLFGSRGPEQEKRTMMWTGAALVLTGTVLYSIASRTPVERRDKKDKKD</sequence>
<dbReference type="InterPro" id="IPR037185">
    <property type="entry name" value="EmrE-like"/>
</dbReference>
<dbReference type="InterPro" id="IPR013657">
    <property type="entry name" value="SCL35B1-4/HUT1"/>
</dbReference>
<keyword evidence="4 7" id="KW-0812">Transmembrane</keyword>
<dbReference type="GO" id="GO:0005462">
    <property type="term" value="F:UDP-N-acetylglucosamine transmembrane transporter activity"/>
    <property type="evidence" value="ECO:0007669"/>
    <property type="project" value="TreeGrafter"/>
</dbReference>
<feature type="transmembrane region" description="Helical" evidence="7">
    <location>
        <begin position="75"/>
        <end position="98"/>
    </location>
</feature>
<dbReference type="SUPFAM" id="SSF103481">
    <property type="entry name" value="Multidrug resistance efflux transporter EmrE"/>
    <property type="match status" value="1"/>
</dbReference>
<keyword evidence="2" id="KW-0813">Transport</keyword>
<feature type="transmembrane region" description="Helical" evidence="7">
    <location>
        <begin position="43"/>
        <end position="63"/>
    </location>
</feature>
<evidence type="ECO:0000256" key="2">
    <source>
        <dbReference type="ARBA" id="ARBA00022448"/>
    </source>
</evidence>
<keyword evidence="3" id="KW-0762">Sugar transport</keyword>
<evidence type="ECO:0000256" key="4">
    <source>
        <dbReference type="ARBA" id="ARBA00022692"/>
    </source>
</evidence>
<evidence type="ECO:0000256" key="1">
    <source>
        <dbReference type="ARBA" id="ARBA00004127"/>
    </source>
</evidence>
<evidence type="ECO:0000313" key="9">
    <source>
        <dbReference type="Proteomes" id="UP000053257"/>
    </source>
</evidence>
<evidence type="ECO:0008006" key="10">
    <source>
        <dbReference type="Google" id="ProtNLM"/>
    </source>
</evidence>
<evidence type="ECO:0000256" key="3">
    <source>
        <dbReference type="ARBA" id="ARBA00022597"/>
    </source>
</evidence>
<proteinExistence type="predicted"/>
<accession>A0A0C3NWN7</accession>
<dbReference type="PANTHER" id="PTHR10778">
    <property type="entry name" value="SOLUTE CARRIER FAMILY 35 MEMBER B"/>
    <property type="match status" value="1"/>
</dbReference>
<comment type="subcellular location">
    <subcellularLocation>
        <location evidence="1">Endomembrane system</location>
        <topology evidence="1">Multi-pass membrane protein</topology>
    </subcellularLocation>
</comment>
<dbReference type="Pfam" id="PF08449">
    <property type="entry name" value="UAA"/>
    <property type="match status" value="1"/>
</dbReference>
<feature type="transmembrane region" description="Helical" evidence="7">
    <location>
        <begin position="7"/>
        <end position="31"/>
    </location>
</feature>
<dbReference type="HOGENOM" id="CLU_033007_1_1_1"/>
<keyword evidence="5 7" id="KW-1133">Transmembrane helix</keyword>
<dbReference type="PANTHER" id="PTHR10778:SF4">
    <property type="entry name" value="NUCLEOTIDE SUGAR TRANSPORTER SLC35B4"/>
    <property type="match status" value="1"/>
</dbReference>
<dbReference type="GO" id="GO:0005789">
    <property type="term" value="C:endoplasmic reticulum membrane"/>
    <property type="evidence" value="ECO:0007669"/>
    <property type="project" value="TreeGrafter"/>
</dbReference>
<feature type="transmembrane region" description="Helical" evidence="7">
    <location>
        <begin position="104"/>
        <end position="125"/>
    </location>
</feature>
<dbReference type="AlphaFoldDB" id="A0A0C3NWN7"/>
<dbReference type="OrthoDB" id="999962at2759"/>
<feature type="transmembrane region" description="Helical" evidence="7">
    <location>
        <begin position="326"/>
        <end position="347"/>
    </location>
</feature>
<protein>
    <recommendedName>
        <fullName evidence="10">UAA transporter</fullName>
    </recommendedName>
</protein>
<reference evidence="8 9" key="1">
    <citation type="journal article" date="2014" name="PLoS Genet.">
        <title>Analysis of the Phlebiopsis gigantea genome, transcriptome and secretome provides insight into its pioneer colonization strategies of wood.</title>
        <authorList>
            <person name="Hori C."/>
            <person name="Ishida T."/>
            <person name="Igarashi K."/>
            <person name="Samejima M."/>
            <person name="Suzuki H."/>
            <person name="Master E."/>
            <person name="Ferreira P."/>
            <person name="Ruiz-Duenas F.J."/>
            <person name="Held B."/>
            <person name="Canessa P."/>
            <person name="Larrondo L.F."/>
            <person name="Schmoll M."/>
            <person name="Druzhinina I.S."/>
            <person name="Kubicek C.P."/>
            <person name="Gaskell J.A."/>
            <person name="Kersten P."/>
            <person name="St John F."/>
            <person name="Glasner J."/>
            <person name="Sabat G."/>
            <person name="Splinter BonDurant S."/>
            <person name="Syed K."/>
            <person name="Yadav J."/>
            <person name="Mgbeahuruike A.C."/>
            <person name="Kovalchuk A."/>
            <person name="Asiegbu F.O."/>
            <person name="Lackner G."/>
            <person name="Hoffmeister D."/>
            <person name="Rencoret J."/>
            <person name="Gutierrez A."/>
            <person name="Sun H."/>
            <person name="Lindquist E."/>
            <person name="Barry K."/>
            <person name="Riley R."/>
            <person name="Grigoriev I.V."/>
            <person name="Henrissat B."/>
            <person name="Kues U."/>
            <person name="Berka R.M."/>
            <person name="Martinez A.T."/>
            <person name="Covert S.F."/>
            <person name="Blanchette R.A."/>
            <person name="Cullen D."/>
        </authorList>
    </citation>
    <scope>NUCLEOTIDE SEQUENCE [LARGE SCALE GENOMIC DNA]</scope>
    <source>
        <strain evidence="8 9">11061_1 CR5-6</strain>
    </source>
</reference>
<dbReference type="EMBL" id="KN840461">
    <property type="protein sequence ID" value="KIP09804.1"/>
    <property type="molecule type" value="Genomic_DNA"/>
</dbReference>
<evidence type="ECO:0000256" key="7">
    <source>
        <dbReference type="SAM" id="Phobius"/>
    </source>
</evidence>
<feature type="transmembrane region" description="Helical" evidence="7">
    <location>
        <begin position="132"/>
        <end position="153"/>
    </location>
</feature>
<dbReference type="Proteomes" id="UP000053257">
    <property type="component" value="Unassembled WGS sequence"/>
</dbReference>
<dbReference type="GO" id="GO:0005464">
    <property type="term" value="F:UDP-xylose transmembrane transporter activity"/>
    <property type="evidence" value="ECO:0007669"/>
    <property type="project" value="TreeGrafter"/>
</dbReference>
<evidence type="ECO:0000256" key="5">
    <source>
        <dbReference type="ARBA" id="ARBA00022989"/>
    </source>
</evidence>
<organism evidence="8 9">
    <name type="scientific">Phlebiopsis gigantea (strain 11061_1 CR5-6)</name>
    <name type="common">White-rot fungus</name>
    <name type="synonym">Peniophora gigantea</name>
    <dbReference type="NCBI Taxonomy" id="745531"/>
    <lineage>
        <taxon>Eukaryota</taxon>
        <taxon>Fungi</taxon>
        <taxon>Dikarya</taxon>
        <taxon>Basidiomycota</taxon>
        <taxon>Agaricomycotina</taxon>
        <taxon>Agaricomycetes</taxon>
        <taxon>Polyporales</taxon>
        <taxon>Phanerochaetaceae</taxon>
        <taxon>Phlebiopsis</taxon>
    </lineage>
</organism>
<evidence type="ECO:0000313" key="8">
    <source>
        <dbReference type="EMBL" id="KIP09804.1"/>
    </source>
</evidence>
<gene>
    <name evidence="8" type="ORF">PHLGIDRAFT_294001</name>
</gene>
<name>A0A0C3NWN7_PHLG1</name>
<feature type="transmembrane region" description="Helical" evidence="7">
    <location>
        <begin position="359"/>
        <end position="377"/>
    </location>
</feature>
<feature type="transmembrane region" description="Helical" evidence="7">
    <location>
        <begin position="173"/>
        <end position="195"/>
    </location>
</feature>
<evidence type="ECO:0000256" key="6">
    <source>
        <dbReference type="ARBA" id="ARBA00023136"/>
    </source>
</evidence>